<protein>
    <submittedName>
        <fullName evidence="3">Crotonobetainyl-CoA:carnitine CoA-transferase CaiB-like acyl-CoA transferase</fullName>
    </submittedName>
</protein>
<feature type="transmembrane region" description="Helical" evidence="2">
    <location>
        <begin position="566"/>
        <end position="585"/>
    </location>
</feature>
<dbReference type="EMBL" id="JACGWX010000003">
    <property type="protein sequence ID" value="MBA8847919.1"/>
    <property type="molecule type" value="Genomic_DNA"/>
</dbReference>
<dbReference type="PANTHER" id="PTHR48228:SF4">
    <property type="entry name" value="BLR3030 PROTEIN"/>
    <property type="match status" value="1"/>
</dbReference>
<dbReference type="InterPro" id="IPR003673">
    <property type="entry name" value="CoA-Trfase_fam_III"/>
</dbReference>
<proteinExistence type="predicted"/>
<feature type="transmembrane region" description="Helical" evidence="2">
    <location>
        <begin position="636"/>
        <end position="657"/>
    </location>
</feature>
<dbReference type="RefSeq" id="WP_182490738.1">
    <property type="nucleotide sequence ID" value="NZ_BAAAOV010000001.1"/>
</dbReference>
<sequence>MTRHATTRAPGDPHGTPTADSRALELAAAALAASAGVSGAVTFRDAPHLGGAYPVGAFAAAAVATTALALADLVEHDGPVTVDAALAGAWFRAAVRPRVEQPSPWDALTGDYRAADGWIRLHMNAPRHRAAALGVLGLAPATAPADLSGTDDADPDPAFALDRETVARAVAPFGCDALETAVVEAGGAAARVRSVAEWAEHPQGLAVSEEPLIAVETMGPARPDQPFPIGTPERPLLGVRVLDLTRVLAGPVATRALAMLGADVLRIDPPGWAEPAVEPDMTLGKRCARVDAHTLEGRSELVALVAESDVLVHGYRPGALAGLGLDDETLRAIRPGLVEVQLDAWGYSGPWAGRRGFDSLVQLATGIADPASASVAAPAPPEGDAGRASDAPIALPVQALDHATGWLAATASLRAVAHARRTGEGSRSRVSLARTALELERLRDAVGPAERRPEPRVPSTPLDTPWGLADVLASPLEVGGVRLHTLHPPRHLGADEPHWLVDERHDEAETERVAPRAPRPVIMQPTRAIVWAILSGALVWASQGLMETLGAALLAQPDIGARWWTNPGWAVGSAAQAVVLAVGWITLSRRLAVGPTLAVTSALGLVAHTIGATLVYTGSLPASGEDAWNLGSGLALALAVSGAALVQLALPVLLALTRPFLGRASARSRAVDPRYARRGRAGGHRAR</sequence>
<evidence type="ECO:0000313" key="4">
    <source>
        <dbReference type="Proteomes" id="UP000585905"/>
    </source>
</evidence>
<keyword evidence="2" id="KW-0812">Transmembrane</keyword>
<keyword evidence="2" id="KW-0472">Membrane</keyword>
<keyword evidence="2" id="KW-1133">Transmembrane helix</keyword>
<keyword evidence="4" id="KW-1185">Reference proteome</keyword>
<reference evidence="3 4" key="1">
    <citation type="submission" date="2020-07" db="EMBL/GenBank/DDBJ databases">
        <title>Sequencing the genomes of 1000 actinobacteria strains.</title>
        <authorList>
            <person name="Klenk H.-P."/>
        </authorList>
    </citation>
    <scope>NUCLEOTIDE SEQUENCE [LARGE SCALE GENOMIC DNA]</scope>
    <source>
        <strain evidence="3 4">DSM 19663</strain>
    </source>
</reference>
<dbReference type="Proteomes" id="UP000585905">
    <property type="component" value="Unassembled WGS sequence"/>
</dbReference>
<comment type="caution">
    <text evidence="3">The sequence shown here is derived from an EMBL/GenBank/DDBJ whole genome shotgun (WGS) entry which is preliminary data.</text>
</comment>
<dbReference type="InterPro" id="IPR050509">
    <property type="entry name" value="CoA-transferase_III"/>
</dbReference>
<accession>A0A839E5H7</accession>
<gene>
    <name evidence="3" type="ORF">FHX53_001511</name>
</gene>
<dbReference type="SUPFAM" id="SSF89796">
    <property type="entry name" value="CoA-transferase family III (CaiB/BaiF)"/>
    <property type="match status" value="2"/>
</dbReference>
<evidence type="ECO:0000313" key="3">
    <source>
        <dbReference type="EMBL" id="MBA8847919.1"/>
    </source>
</evidence>
<name>A0A839E5H7_9MICO</name>
<organism evidence="3 4">
    <name type="scientific">Microcella alkalica</name>
    <dbReference type="NCBI Taxonomy" id="355930"/>
    <lineage>
        <taxon>Bacteria</taxon>
        <taxon>Bacillati</taxon>
        <taxon>Actinomycetota</taxon>
        <taxon>Actinomycetes</taxon>
        <taxon>Micrococcales</taxon>
        <taxon>Microbacteriaceae</taxon>
        <taxon>Microcella</taxon>
    </lineage>
</organism>
<dbReference type="Pfam" id="PF02515">
    <property type="entry name" value="CoA_transf_3"/>
    <property type="match status" value="1"/>
</dbReference>
<feature type="transmembrane region" description="Helical" evidence="2">
    <location>
        <begin position="597"/>
        <end position="616"/>
    </location>
</feature>
<dbReference type="Gene3D" id="3.40.50.10540">
    <property type="entry name" value="Crotonobetainyl-coa:carnitine coa-transferase, domain 1"/>
    <property type="match status" value="1"/>
</dbReference>
<evidence type="ECO:0000256" key="1">
    <source>
        <dbReference type="SAM" id="MobiDB-lite"/>
    </source>
</evidence>
<evidence type="ECO:0000256" key="2">
    <source>
        <dbReference type="SAM" id="Phobius"/>
    </source>
</evidence>
<dbReference type="InterPro" id="IPR023606">
    <property type="entry name" value="CoA-Trfase_III_dom_1_sf"/>
</dbReference>
<keyword evidence="3" id="KW-0808">Transferase</keyword>
<dbReference type="PANTHER" id="PTHR48228">
    <property type="entry name" value="SUCCINYL-COA--D-CITRAMALATE COA-TRANSFERASE"/>
    <property type="match status" value="1"/>
</dbReference>
<dbReference type="AlphaFoldDB" id="A0A839E5H7"/>
<feature type="region of interest" description="Disordered" evidence="1">
    <location>
        <begin position="1"/>
        <end position="20"/>
    </location>
</feature>
<dbReference type="GO" id="GO:0016740">
    <property type="term" value="F:transferase activity"/>
    <property type="evidence" value="ECO:0007669"/>
    <property type="project" value="UniProtKB-KW"/>
</dbReference>